<evidence type="ECO:0000256" key="1">
    <source>
        <dbReference type="SAM" id="SignalP"/>
    </source>
</evidence>
<comment type="caution">
    <text evidence="2">The sequence shown here is derived from an EMBL/GenBank/DDBJ whole genome shotgun (WGS) entry which is preliminary data.</text>
</comment>
<gene>
    <name evidence="2" type="ORF">KC19_VG018400</name>
</gene>
<feature type="signal peptide" evidence="1">
    <location>
        <begin position="1"/>
        <end position="21"/>
    </location>
</feature>
<sequence>MISMVTFHFCLIFISIGRLSSVLVHSVGWSSTKVRTRAVLFASQGGRGREGPGHYPKGR</sequence>
<accession>A0A8T0HL24</accession>
<evidence type="ECO:0000313" key="3">
    <source>
        <dbReference type="Proteomes" id="UP000822688"/>
    </source>
</evidence>
<dbReference type="EMBL" id="CM026426">
    <property type="protein sequence ID" value="KAG0571521.1"/>
    <property type="molecule type" value="Genomic_DNA"/>
</dbReference>
<protein>
    <recommendedName>
        <fullName evidence="4">Secreted protein</fullName>
    </recommendedName>
</protein>
<reference evidence="2" key="1">
    <citation type="submission" date="2020-06" db="EMBL/GenBank/DDBJ databases">
        <title>WGS assembly of Ceratodon purpureus strain R40.</title>
        <authorList>
            <person name="Carey S.B."/>
            <person name="Jenkins J."/>
            <person name="Shu S."/>
            <person name="Lovell J.T."/>
            <person name="Sreedasyam A."/>
            <person name="Maumus F."/>
            <person name="Tiley G.P."/>
            <person name="Fernandez-Pozo N."/>
            <person name="Barry K."/>
            <person name="Chen C."/>
            <person name="Wang M."/>
            <person name="Lipzen A."/>
            <person name="Daum C."/>
            <person name="Saski C.A."/>
            <person name="Payton A.C."/>
            <person name="Mcbreen J.C."/>
            <person name="Conrad R.E."/>
            <person name="Kollar L.M."/>
            <person name="Olsson S."/>
            <person name="Huttunen S."/>
            <person name="Landis J.B."/>
            <person name="Wickett N.J."/>
            <person name="Johnson M.G."/>
            <person name="Rensing S.A."/>
            <person name="Grimwood J."/>
            <person name="Schmutz J."/>
            <person name="Mcdaniel S.F."/>
        </authorList>
    </citation>
    <scope>NUCLEOTIDE SEQUENCE</scope>
    <source>
        <strain evidence="2">R40</strain>
    </source>
</reference>
<keyword evidence="1" id="KW-0732">Signal</keyword>
<organism evidence="2 3">
    <name type="scientific">Ceratodon purpureus</name>
    <name type="common">Fire moss</name>
    <name type="synonym">Dicranum purpureum</name>
    <dbReference type="NCBI Taxonomy" id="3225"/>
    <lineage>
        <taxon>Eukaryota</taxon>
        <taxon>Viridiplantae</taxon>
        <taxon>Streptophyta</taxon>
        <taxon>Embryophyta</taxon>
        <taxon>Bryophyta</taxon>
        <taxon>Bryophytina</taxon>
        <taxon>Bryopsida</taxon>
        <taxon>Dicranidae</taxon>
        <taxon>Pseudoditrichales</taxon>
        <taxon>Ditrichaceae</taxon>
        <taxon>Ceratodon</taxon>
    </lineage>
</organism>
<dbReference type="Proteomes" id="UP000822688">
    <property type="component" value="Chromosome V"/>
</dbReference>
<dbReference type="AlphaFoldDB" id="A0A8T0HL24"/>
<evidence type="ECO:0008006" key="4">
    <source>
        <dbReference type="Google" id="ProtNLM"/>
    </source>
</evidence>
<proteinExistence type="predicted"/>
<keyword evidence="3" id="KW-1185">Reference proteome</keyword>
<evidence type="ECO:0000313" key="2">
    <source>
        <dbReference type="EMBL" id="KAG0571521.1"/>
    </source>
</evidence>
<feature type="chain" id="PRO_5035890072" description="Secreted protein" evidence="1">
    <location>
        <begin position="22"/>
        <end position="59"/>
    </location>
</feature>
<name>A0A8T0HL24_CERPU</name>